<dbReference type="GeneID" id="9685676"/>
<dbReference type="OMA" id="DENAQEW"/>
<dbReference type="GO" id="GO:0005634">
    <property type="term" value="C:nucleus"/>
    <property type="evidence" value="ECO:0007669"/>
    <property type="project" value="UniProtKB-SubCell"/>
</dbReference>
<proteinExistence type="inferred from homology"/>
<evidence type="ECO:0000256" key="1">
    <source>
        <dbReference type="ARBA" id="ARBA00004123"/>
    </source>
</evidence>
<dbReference type="STRING" id="564608.C1MYK7"/>
<dbReference type="GO" id="GO:0042254">
    <property type="term" value="P:ribosome biogenesis"/>
    <property type="evidence" value="ECO:0007669"/>
    <property type="project" value="UniProtKB-KW"/>
</dbReference>
<keyword evidence="4 5" id="KW-0539">Nucleus</keyword>
<evidence type="ECO:0000256" key="5">
    <source>
        <dbReference type="RuleBase" id="RU364132"/>
    </source>
</evidence>
<organism evidence="8">
    <name type="scientific">Micromonas pusilla (strain CCMP1545)</name>
    <name type="common">Picoplanktonic green alga</name>
    <dbReference type="NCBI Taxonomy" id="564608"/>
    <lineage>
        <taxon>Eukaryota</taxon>
        <taxon>Viridiplantae</taxon>
        <taxon>Chlorophyta</taxon>
        <taxon>Mamiellophyceae</taxon>
        <taxon>Mamiellales</taxon>
        <taxon>Mamiellaceae</taxon>
        <taxon>Micromonas</taxon>
    </lineage>
</organism>
<comment type="similarity">
    <text evidence="2 5">Belongs to the RRS1 family.</text>
</comment>
<accession>C1MYK7</accession>
<dbReference type="RefSeq" id="XP_003060584.1">
    <property type="nucleotide sequence ID" value="XM_003060538.1"/>
</dbReference>
<dbReference type="Proteomes" id="UP000001876">
    <property type="component" value="Unassembled WGS sequence"/>
</dbReference>
<dbReference type="eggNOG" id="KOG1765">
    <property type="taxonomic scope" value="Eukaryota"/>
</dbReference>
<feature type="compositionally biased region" description="Basic and acidic residues" evidence="6">
    <location>
        <begin position="309"/>
        <end position="328"/>
    </location>
</feature>
<reference evidence="7 8" key="1">
    <citation type="journal article" date="2009" name="Science">
        <title>Green evolution and dynamic adaptations revealed by genomes of the marine picoeukaryotes Micromonas.</title>
        <authorList>
            <person name="Worden A.Z."/>
            <person name="Lee J.H."/>
            <person name="Mock T."/>
            <person name="Rouze P."/>
            <person name="Simmons M.P."/>
            <person name="Aerts A.L."/>
            <person name="Allen A.E."/>
            <person name="Cuvelier M.L."/>
            <person name="Derelle E."/>
            <person name="Everett M.V."/>
            <person name="Foulon E."/>
            <person name="Grimwood J."/>
            <person name="Gundlach H."/>
            <person name="Henrissat B."/>
            <person name="Napoli C."/>
            <person name="McDonald S.M."/>
            <person name="Parker M.S."/>
            <person name="Rombauts S."/>
            <person name="Salamov A."/>
            <person name="Von Dassow P."/>
            <person name="Badger J.H."/>
            <person name="Coutinho P.M."/>
            <person name="Demir E."/>
            <person name="Dubchak I."/>
            <person name="Gentemann C."/>
            <person name="Eikrem W."/>
            <person name="Gready J.E."/>
            <person name="John U."/>
            <person name="Lanier W."/>
            <person name="Lindquist E.A."/>
            <person name="Lucas S."/>
            <person name="Mayer K.F."/>
            <person name="Moreau H."/>
            <person name="Not F."/>
            <person name="Otillar R."/>
            <person name="Panaud O."/>
            <person name="Pangilinan J."/>
            <person name="Paulsen I."/>
            <person name="Piegu B."/>
            <person name="Poliakov A."/>
            <person name="Robbens S."/>
            <person name="Schmutz J."/>
            <person name="Toulza E."/>
            <person name="Wyss T."/>
            <person name="Zelensky A."/>
            <person name="Zhou K."/>
            <person name="Armbrust E.V."/>
            <person name="Bhattacharya D."/>
            <person name="Goodenough U.W."/>
            <person name="Van de Peer Y."/>
            <person name="Grigoriev I.V."/>
        </authorList>
    </citation>
    <scope>NUCLEOTIDE SEQUENCE [LARGE SCALE GENOMIC DNA]</scope>
    <source>
        <strain evidence="7 8">CCMP1545</strain>
    </source>
</reference>
<dbReference type="KEGG" id="mpp:MICPUCDRAFT_59933"/>
<evidence type="ECO:0000256" key="2">
    <source>
        <dbReference type="ARBA" id="ARBA00010077"/>
    </source>
</evidence>
<evidence type="ECO:0000256" key="6">
    <source>
        <dbReference type="SAM" id="MobiDB-lite"/>
    </source>
</evidence>
<dbReference type="InterPro" id="IPR007023">
    <property type="entry name" value="Ribosom_reg"/>
</dbReference>
<protein>
    <recommendedName>
        <fullName evidence="5">Ribosome biogenesis regulatory protein</fullName>
    </recommendedName>
</protein>
<comment type="function">
    <text evidence="5">Involved in ribosomal large subunit assembly.</text>
</comment>
<sequence length="361" mass="39020">MTETDAGAARLRVASALEATDAYDGPLELDLGNLLACDPAPIDPEAYAGGDADAKTAVALAHCRDVLQRLVADLFALPSESDVNGRYVHLPAGTTPLPRTKPLPPQEKPMTKWEHFAKEKGIKKRKRSKMVFDEQTDEWKRRHGYDRAGDANKIIIMDAKMSDVPGQTEDPFTAEERMRRERVEKNAGRQQKNLLNAVSTHGAKVLPPTLQMSAAPTKGAKALPLGKMGKKQVKDLSAHVARSTASIGKFNAPIPGDEKIKSRGKRRQFDGVTDVAKDKANALTFIDKLVRREKDFTVDVNVAARKIQRAKEAESRSAAKAKLAEKDAGGAGGKRQGGKKGKGMAGMKAKGGTVKKGKGKK</sequence>
<dbReference type="Pfam" id="PF04939">
    <property type="entry name" value="RRS1"/>
    <property type="match status" value="1"/>
</dbReference>
<gene>
    <name evidence="7" type="ORF">MICPUCDRAFT_59933</name>
</gene>
<evidence type="ECO:0000256" key="3">
    <source>
        <dbReference type="ARBA" id="ARBA00022517"/>
    </source>
</evidence>
<name>C1MYK7_MICPC</name>
<comment type="subcellular location">
    <subcellularLocation>
        <location evidence="1 5">Nucleus</location>
    </subcellularLocation>
</comment>
<dbReference type="OrthoDB" id="28455at2759"/>
<evidence type="ECO:0000313" key="8">
    <source>
        <dbReference type="Proteomes" id="UP000001876"/>
    </source>
</evidence>
<keyword evidence="3 5" id="KW-0690">Ribosome biogenesis</keyword>
<evidence type="ECO:0000313" key="7">
    <source>
        <dbReference type="EMBL" id="EEH55353.1"/>
    </source>
</evidence>
<keyword evidence="8" id="KW-1185">Reference proteome</keyword>
<evidence type="ECO:0000256" key="4">
    <source>
        <dbReference type="ARBA" id="ARBA00023242"/>
    </source>
</evidence>
<dbReference type="EMBL" id="GG663742">
    <property type="protein sequence ID" value="EEH55353.1"/>
    <property type="molecule type" value="Genomic_DNA"/>
</dbReference>
<dbReference type="AlphaFoldDB" id="C1MYK7"/>
<feature type="region of interest" description="Disordered" evidence="6">
    <location>
        <begin position="307"/>
        <end position="361"/>
    </location>
</feature>